<sequence length="126" mass="13916">MTLTAYEPKCGTREAEIGYSWIDCIPCHQRAYCQPISFGSIVALPFVPGETLILKREADEDAVCSGTASNKAHLLATVPRKGRYFSEQLRAIVEDTMARNIAAGPNEWSRRPLLRSGGQYRVVLAS</sequence>
<organism evidence="1 2">
    <name type="scientific">Parelaphostrongylus tenuis</name>
    <name type="common">Meningeal worm</name>
    <dbReference type="NCBI Taxonomy" id="148309"/>
    <lineage>
        <taxon>Eukaryota</taxon>
        <taxon>Metazoa</taxon>
        <taxon>Ecdysozoa</taxon>
        <taxon>Nematoda</taxon>
        <taxon>Chromadorea</taxon>
        <taxon>Rhabditida</taxon>
        <taxon>Rhabditina</taxon>
        <taxon>Rhabditomorpha</taxon>
        <taxon>Strongyloidea</taxon>
        <taxon>Metastrongylidae</taxon>
        <taxon>Parelaphostrongylus</taxon>
    </lineage>
</organism>
<protein>
    <submittedName>
        <fullName evidence="1">Uncharacterized protein</fullName>
    </submittedName>
</protein>
<gene>
    <name evidence="1" type="ORF">KIN20_026108</name>
</gene>
<evidence type="ECO:0000313" key="2">
    <source>
        <dbReference type="Proteomes" id="UP001196413"/>
    </source>
</evidence>
<reference evidence="1" key="1">
    <citation type="submission" date="2021-06" db="EMBL/GenBank/DDBJ databases">
        <title>Parelaphostrongylus tenuis whole genome reference sequence.</title>
        <authorList>
            <person name="Garwood T.J."/>
            <person name="Larsen P.A."/>
            <person name="Fountain-Jones N.M."/>
            <person name="Garbe J.R."/>
            <person name="Macchietto M.G."/>
            <person name="Kania S.A."/>
            <person name="Gerhold R.W."/>
            <person name="Richards J.E."/>
            <person name="Wolf T.M."/>
        </authorList>
    </citation>
    <scope>NUCLEOTIDE SEQUENCE</scope>
    <source>
        <strain evidence="1">MNPRO001-30</strain>
        <tissue evidence="1">Meninges</tissue>
    </source>
</reference>
<evidence type="ECO:0000313" key="1">
    <source>
        <dbReference type="EMBL" id="KAJ1365698.1"/>
    </source>
</evidence>
<dbReference type="AlphaFoldDB" id="A0AAD5QUV6"/>
<proteinExistence type="predicted"/>
<dbReference type="EMBL" id="JAHQIW010005327">
    <property type="protein sequence ID" value="KAJ1365698.1"/>
    <property type="molecule type" value="Genomic_DNA"/>
</dbReference>
<dbReference type="Proteomes" id="UP001196413">
    <property type="component" value="Unassembled WGS sequence"/>
</dbReference>
<name>A0AAD5QUV6_PARTN</name>
<comment type="caution">
    <text evidence="1">The sequence shown here is derived from an EMBL/GenBank/DDBJ whole genome shotgun (WGS) entry which is preliminary data.</text>
</comment>
<keyword evidence="2" id="KW-1185">Reference proteome</keyword>
<accession>A0AAD5QUV6</accession>